<proteinExistence type="predicted"/>
<feature type="transmembrane region" description="Helical" evidence="1">
    <location>
        <begin position="32"/>
        <end position="53"/>
    </location>
</feature>
<keyword evidence="1" id="KW-0472">Membrane</keyword>
<evidence type="ECO:0000313" key="3">
    <source>
        <dbReference type="Proteomes" id="UP000501690"/>
    </source>
</evidence>
<sequence>MTLISIGNIAGENQGMRDPPICFAKLQKKKKLLSFPIVTLIIVLLHIQAVFAVRPSLEWVSFDVRHRALPLCQLLQPPCASTPFHSTFISFPCVREQNSPKCNFFHSCVPSSNSPAPMLLNVAAAIVASPHAS</sequence>
<keyword evidence="1" id="KW-0812">Transmembrane</keyword>
<evidence type="ECO:0000256" key="1">
    <source>
        <dbReference type="SAM" id="Phobius"/>
    </source>
</evidence>
<keyword evidence="1" id="KW-1133">Transmembrane helix</keyword>
<organism evidence="2 3">
    <name type="scientific">Vigna unguiculata</name>
    <name type="common">Cowpea</name>
    <dbReference type="NCBI Taxonomy" id="3917"/>
    <lineage>
        <taxon>Eukaryota</taxon>
        <taxon>Viridiplantae</taxon>
        <taxon>Streptophyta</taxon>
        <taxon>Embryophyta</taxon>
        <taxon>Tracheophyta</taxon>
        <taxon>Spermatophyta</taxon>
        <taxon>Magnoliopsida</taxon>
        <taxon>eudicotyledons</taxon>
        <taxon>Gunneridae</taxon>
        <taxon>Pentapetalae</taxon>
        <taxon>rosids</taxon>
        <taxon>fabids</taxon>
        <taxon>Fabales</taxon>
        <taxon>Fabaceae</taxon>
        <taxon>Papilionoideae</taxon>
        <taxon>50 kb inversion clade</taxon>
        <taxon>NPAAA clade</taxon>
        <taxon>indigoferoid/millettioid clade</taxon>
        <taxon>Phaseoleae</taxon>
        <taxon>Vigna</taxon>
    </lineage>
</organism>
<dbReference type="AlphaFoldDB" id="A0A4D6NCZ3"/>
<accession>A0A4D6NCZ3</accession>
<evidence type="ECO:0000313" key="2">
    <source>
        <dbReference type="EMBL" id="QCE10005.1"/>
    </source>
</evidence>
<name>A0A4D6NCZ3_VIGUN</name>
<keyword evidence="3" id="KW-1185">Reference proteome</keyword>
<evidence type="ECO:0008006" key="4">
    <source>
        <dbReference type="Google" id="ProtNLM"/>
    </source>
</evidence>
<gene>
    <name evidence="2" type="ORF">DEO72_LG10g1228</name>
</gene>
<dbReference type="Proteomes" id="UP000501690">
    <property type="component" value="Linkage Group LG10"/>
</dbReference>
<protein>
    <recommendedName>
        <fullName evidence="4">Transmembrane protein</fullName>
    </recommendedName>
</protein>
<reference evidence="2 3" key="1">
    <citation type="submission" date="2019-04" db="EMBL/GenBank/DDBJ databases">
        <title>An improved genome assembly and genetic linkage map for asparagus bean, Vigna unguiculata ssp. sesquipedialis.</title>
        <authorList>
            <person name="Xia Q."/>
            <person name="Zhang R."/>
            <person name="Dong Y."/>
        </authorList>
    </citation>
    <scope>NUCLEOTIDE SEQUENCE [LARGE SCALE GENOMIC DNA]</scope>
    <source>
        <tissue evidence="2">Leaf</tissue>
    </source>
</reference>
<dbReference type="EMBL" id="CP039354">
    <property type="protein sequence ID" value="QCE10005.1"/>
    <property type="molecule type" value="Genomic_DNA"/>
</dbReference>